<feature type="modified residue" description="Phosphothreonine; by autocatalysis" evidence="8">
    <location>
        <position position="198"/>
    </location>
</feature>
<keyword evidence="4 8" id="KW-0547">Nucleotide-binding</keyword>
<keyword evidence="5 8" id="KW-0067">ATP-binding</keyword>
<comment type="induction">
    <text evidence="8">By stress conditions e.g. heat shock.</text>
</comment>
<dbReference type="HAMAP" id="MF_00332">
    <property type="entry name" value="DnaK"/>
    <property type="match status" value="1"/>
</dbReference>
<dbReference type="PRINTS" id="PR00301">
    <property type="entry name" value="HEATSHOCK70"/>
</dbReference>
<evidence type="ECO:0000256" key="1">
    <source>
        <dbReference type="ARBA" id="ARBA00002290"/>
    </source>
</evidence>
<proteinExistence type="evidence at transcript level"/>
<dbReference type="InterPro" id="IPR012725">
    <property type="entry name" value="Chaperone_DnaK"/>
</dbReference>
<dbReference type="PROSITE" id="PS00329">
    <property type="entry name" value="HSP70_2"/>
    <property type="match status" value="1"/>
</dbReference>
<feature type="compositionally biased region" description="Low complexity" evidence="10">
    <location>
        <begin position="921"/>
        <end position="933"/>
    </location>
</feature>
<dbReference type="NCBIfam" id="NF009946">
    <property type="entry name" value="PRK13410.1"/>
    <property type="match status" value="1"/>
</dbReference>
<dbReference type="InterPro" id="IPR029047">
    <property type="entry name" value="HSP70_peptide-bd_sf"/>
</dbReference>
<dbReference type="Gene3D" id="2.60.34.10">
    <property type="entry name" value="Substrate Binding Domain Of DNAk, Chain A, domain 1"/>
    <property type="match status" value="1"/>
</dbReference>
<dbReference type="InterPro" id="IPR043129">
    <property type="entry name" value="ATPase_NBD"/>
</dbReference>
<keyword evidence="3 8" id="KW-0597">Phosphoprotein</keyword>
<comment type="caution">
    <text evidence="11">The sequence shown here is derived from an EMBL/GenBank/DDBJ whole genome shotgun (WGS) entry which is preliminary data.</text>
</comment>
<evidence type="ECO:0000256" key="7">
    <source>
        <dbReference type="ARBA" id="ARBA00023186"/>
    </source>
</evidence>
<dbReference type="FunFam" id="3.90.640.10:FF:000003">
    <property type="entry name" value="Molecular chaperone DnaK"/>
    <property type="match status" value="1"/>
</dbReference>
<evidence type="ECO:0000256" key="5">
    <source>
        <dbReference type="ARBA" id="ARBA00022840"/>
    </source>
</evidence>
<evidence type="ECO:0000256" key="2">
    <source>
        <dbReference type="ARBA" id="ARBA00007381"/>
    </source>
</evidence>
<dbReference type="FunFam" id="2.60.34.10:FF:000014">
    <property type="entry name" value="Chaperone protein DnaK HSP70"/>
    <property type="match status" value="1"/>
</dbReference>
<feature type="compositionally biased region" description="Polar residues" evidence="10">
    <location>
        <begin position="759"/>
        <end position="771"/>
    </location>
</feature>
<dbReference type="RefSeq" id="WP_215607381.1">
    <property type="nucleotide sequence ID" value="NZ_JADOES010000003.1"/>
</dbReference>
<dbReference type="AlphaFoldDB" id="A0A947GKM9"/>
<evidence type="ECO:0000313" key="11">
    <source>
        <dbReference type="EMBL" id="MBT9314321.1"/>
    </source>
</evidence>
<dbReference type="Proteomes" id="UP000717364">
    <property type="component" value="Unassembled WGS sequence"/>
</dbReference>
<feature type="compositionally biased region" description="Polar residues" evidence="10">
    <location>
        <begin position="865"/>
        <end position="884"/>
    </location>
</feature>
<dbReference type="NCBIfam" id="TIGR02350">
    <property type="entry name" value="prok_dnaK"/>
    <property type="match status" value="1"/>
</dbReference>
<evidence type="ECO:0000313" key="12">
    <source>
        <dbReference type="Proteomes" id="UP000717364"/>
    </source>
</evidence>
<gene>
    <name evidence="8 11" type="primary">dnaK</name>
    <name evidence="11" type="ORF">IXB50_02665</name>
</gene>
<dbReference type="InterPro" id="IPR018181">
    <property type="entry name" value="Heat_shock_70_CS"/>
</dbReference>
<feature type="compositionally biased region" description="Low complexity" evidence="10">
    <location>
        <begin position="969"/>
        <end position="983"/>
    </location>
</feature>
<accession>A0A947GKM9</accession>
<feature type="compositionally biased region" description="Low complexity" evidence="10">
    <location>
        <begin position="841"/>
        <end position="864"/>
    </location>
</feature>
<keyword evidence="12" id="KW-1185">Reference proteome</keyword>
<evidence type="ECO:0000256" key="6">
    <source>
        <dbReference type="ARBA" id="ARBA00023016"/>
    </source>
</evidence>
<dbReference type="GO" id="GO:0005524">
    <property type="term" value="F:ATP binding"/>
    <property type="evidence" value="ECO:0007669"/>
    <property type="project" value="UniProtKB-UniRule"/>
</dbReference>
<evidence type="ECO:0000256" key="3">
    <source>
        <dbReference type="ARBA" id="ARBA00022553"/>
    </source>
</evidence>
<sequence length="1005" mass="112939">MGKVVGIDLGTTNSVVSVIEGGKPVVIANVEGMRTTPSVVAFSKEGERLVGQMARRQTVLNPQNTFYNVKRYLGRKYTELSSESKRVPYTVRKDEAGNVKIRCPRLDKDFAPEEVSAMVLRKLAEEASRYMGQPVTGAVITVPAYFNDAQRQATRDAGRIAGLEVKRIINEPTAAALAYGLEQQFNQTILVFDLGGGTFDVSILDVRNGVFEVKSTSGDTQLGGVNFDSKIVDWLADEFLEIEGVDLRRDRQALQRLTEAAEKAKVELSGLPTAEINLPFITATADGPKHIEKKLSRSHFETLCAELIGRLRAPLQQAMHDARLSPSQIDEVVLVGGSSRMPMVQQLVRSMLSKEPSQNVNPDEAVAVGAAIQAGILTEEVKDIMLLDVTPLSLGLETIGGVMKKVIPRNTTIPVRRSDVFSTSENNQTVVEVHVLQGEREMGMDNKSLGRFKLMGIPPAPRGIPQVQVSFDIDANGILQVSAMDKTTGREQSITVQEASNLSEDDIQQMLREAEEFADVDRGQRERIEKRNRAETLTFQAERAMRSVSIDFGLQFARDRKRRIDNLIQDLRDALKREDERMIDMIQSELQDELYELNREAYLYDADNEDGNIFSQIGDTIKKAFDEDDDYYRRDYDWNGQSQWESPSWSADRRDNRNGWDDWDDRWSRSPMRQGGAGNQGYDASPRSGSDNRSYDNNSYYDHQQNSYGQPAYGQDRYRQDRYNQVNQNPYGSDIYDAPSKQPRDAYGPARSQEPYGQDTYNQKNYDQQPYEQGVEYGSNNQNRYDLRSDQRQNYNQGSYETPDYGNDQSRDSVPLRNQDWETPRRNDAGVGKPSFDRPSSQDYGTQDYGQQGYDQQSYDQQSYNRRNNSQEPYGQRGGYSQESPRNRFVDGQPSGGQDNNRQVSSYADESLEREYGGDRYASSGSGYASQSSNRYPANAASETNQGNSSAPVDDDPWADKPTDNPKGSSSASSQGYSSHSAAPRPPSGTPRYNEDDWGDQDEVW</sequence>
<feature type="compositionally biased region" description="Polar residues" evidence="10">
    <location>
        <begin position="941"/>
        <end position="951"/>
    </location>
</feature>
<dbReference type="Gene3D" id="1.20.1270.10">
    <property type="match status" value="1"/>
</dbReference>
<comment type="function">
    <text evidence="1 8">Acts as a chaperone.</text>
</comment>
<dbReference type="PROSITE" id="PS00297">
    <property type="entry name" value="HSP70_1"/>
    <property type="match status" value="1"/>
</dbReference>
<dbReference type="SUPFAM" id="SSF53067">
    <property type="entry name" value="Actin-like ATPase domain"/>
    <property type="match status" value="2"/>
</dbReference>
<reference evidence="11" key="2">
    <citation type="journal article" date="2021" name="Mar. Drugs">
        <title>Genome Reduction and Secondary Metabolism of the Marine Sponge-Associated Cyanobacterium Leptothoe.</title>
        <authorList>
            <person name="Konstantinou D."/>
            <person name="Popin R.V."/>
            <person name="Fewer D.P."/>
            <person name="Sivonen K."/>
            <person name="Gkelis S."/>
        </authorList>
    </citation>
    <scope>NUCLEOTIDE SEQUENCE</scope>
    <source>
        <strain evidence="11">TAU-MAC 1115</strain>
    </source>
</reference>
<name>A0A947GKM9_9CYAN</name>
<protein>
    <recommendedName>
        <fullName evidence="8">Chaperone protein DnaK</fullName>
    </recommendedName>
    <alternativeName>
        <fullName evidence="8">HSP70</fullName>
    </alternativeName>
    <alternativeName>
        <fullName evidence="8">Heat shock 70 kDa protein</fullName>
    </alternativeName>
    <alternativeName>
        <fullName evidence="8">Heat shock protein 70</fullName>
    </alternativeName>
</protein>
<evidence type="ECO:0000256" key="8">
    <source>
        <dbReference type="HAMAP-Rule" id="MF_00332"/>
    </source>
</evidence>
<dbReference type="GO" id="GO:0051082">
    <property type="term" value="F:unfolded protein binding"/>
    <property type="evidence" value="ECO:0007669"/>
    <property type="project" value="InterPro"/>
</dbReference>
<feature type="compositionally biased region" description="Polar residues" evidence="10">
    <location>
        <begin position="896"/>
        <end position="908"/>
    </location>
</feature>
<keyword evidence="6 8" id="KW-0346">Stress response</keyword>
<dbReference type="PANTHER" id="PTHR19375">
    <property type="entry name" value="HEAT SHOCK PROTEIN 70KDA"/>
    <property type="match status" value="1"/>
</dbReference>
<feature type="coiled-coil region" evidence="9">
    <location>
        <begin position="554"/>
        <end position="581"/>
    </location>
</feature>
<feature type="compositionally biased region" description="Basic and acidic residues" evidence="10">
    <location>
        <begin position="819"/>
        <end position="828"/>
    </location>
</feature>
<dbReference type="Gene3D" id="3.90.640.10">
    <property type="entry name" value="Actin, Chain A, domain 4"/>
    <property type="match status" value="1"/>
</dbReference>
<feature type="region of interest" description="Disordered" evidence="10">
    <location>
        <begin position="660"/>
        <end position="1005"/>
    </location>
</feature>
<evidence type="ECO:0000256" key="9">
    <source>
        <dbReference type="SAM" id="Coils"/>
    </source>
</evidence>
<dbReference type="EMBL" id="JADOES010000003">
    <property type="protein sequence ID" value="MBT9314321.1"/>
    <property type="molecule type" value="Genomic_DNA"/>
</dbReference>
<dbReference type="SUPFAM" id="SSF100920">
    <property type="entry name" value="Heat shock protein 70kD (HSP70), peptide-binding domain"/>
    <property type="match status" value="1"/>
</dbReference>
<dbReference type="PROSITE" id="PS01036">
    <property type="entry name" value="HSP70_3"/>
    <property type="match status" value="1"/>
</dbReference>
<dbReference type="CDD" id="cd10234">
    <property type="entry name" value="ASKHA_NBD_HSP70_DnaK-like"/>
    <property type="match status" value="1"/>
</dbReference>
<dbReference type="InterPro" id="IPR029048">
    <property type="entry name" value="HSP70_C_sf"/>
</dbReference>
<dbReference type="Gene3D" id="3.30.420.40">
    <property type="match status" value="2"/>
</dbReference>
<comment type="similarity">
    <text evidence="2 8">Belongs to the heat shock protein 70 family.</text>
</comment>
<dbReference type="FunFam" id="3.30.420.40:FF:000004">
    <property type="entry name" value="Molecular chaperone DnaK"/>
    <property type="match status" value="1"/>
</dbReference>
<evidence type="ECO:0000256" key="4">
    <source>
        <dbReference type="ARBA" id="ARBA00022741"/>
    </source>
</evidence>
<dbReference type="Pfam" id="PF00012">
    <property type="entry name" value="HSP70"/>
    <property type="match status" value="1"/>
</dbReference>
<reference evidence="11" key="1">
    <citation type="submission" date="2020-11" db="EMBL/GenBank/DDBJ databases">
        <authorList>
            <person name="Konstantinou D."/>
            <person name="Gkelis S."/>
            <person name="Popin R."/>
            <person name="Fewer D."/>
            <person name="Sivonen K."/>
        </authorList>
    </citation>
    <scope>NUCLEOTIDE SEQUENCE</scope>
    <source>
        <strain evidence="11">TAU-MAC 1115</strain>
    </source>
</reference>
<feature type="compositionally biased region" description="Acidic residues" evidence="10">
    <location>
        <begin position="996"/>
        <end position="1005"/>
    </location>
</feature>
<organism evidence="11 12">
    <name type="scientific">Leptothoe spongobia TAU-MAC 1115</name>
    <dbReference type="NCBI Taxonomy" id="1967444"/>
    <lineage>
        <taxon>Bacteria</taxon>
        <taxon>Bacillati</taxon>
        <taxon>Cyanobacteriota</taxon>
        <taxon>Cyanophyceae</taxon>
        <taxon>Nodosilineales</taxon>
        <taxon>Cymatolegaceae</taxon>
        <taxon>Leptothoe</taxon>
        <taxon>Leptothoe spongobia</taxon>
    </lineage>
</organism>
<dbReference type="InterPro" id="IPR013126">
    <property type="entry name" value="Hsp_70_fam"/>
</dbReference>
<dbReference type="GO" id="GO:0140662">
    <property type="term" value="F:ATP-dependent protein folding chaperone"/>
    <property type="evidence" value="ECO:0007669"/>
    <property type="project" value="InterPro"/>
</dbReference>
<dbReference type="NCBIfam" id="NF001413">
    <property type="entry name" value="PRK00290.1"/>
    <property type="match status" value="1"/>
</dbReference>
<feature type="compositionally biased region" description="Polar residues" evidence="10">
    <location>
        <begin position="687"/>
        <end position="709"/>
    </location>
</feature>
<keyword evidence="9" id="KW-0175">Coiled coil</keyword>
<keyword evidence="7 8" id="KW-0143">Chaperone</keyword>
<evidence type="ECO:0000256" key="10">
    <source>
        <dbReference type="SAM" id="MobiDB-lite"/>
    </source>
</evidence>